<evidence type="ECO:0000313" key="14">
    <source>
        <dbReference type="Proteomes" id="UP000001929"/>
    </source>
</evidence>
<keyword evidence="4" id="KW-0004">4Fe-4S</keyword>
<feature type="domain" description="4Fe-4S ferredoxin-type" evidence="12">
    <location>
        <begin position="18"/>
        <end position="47"/>
    </location>
</feature>
<dbReference type="PANTHER" id="PTHR43687:SF1">
    <property type="entry name" value="FERREDOXIN III"/>
    <property type="match status" value="1"/>
</dbReference>
<keyword evidence="8" id="KW-0408">Iron</keyword>
<keyword evidence="14" id="KW-1185">Reference proteome</keyword>
<dbReference type="SUPFAM" id="SSF54862">
    <property type="entry name" value="4Fe-4S ferredoxins"/>
    <property type="match status" value="1"/>
</dbReference>
<dbReference type="PROSITE" id="PS00198">
    <property type="entry name" value="4FE4S_FER_1"/>
    <property type="match status" value="2"/>
</dbReference>
<dbReference type="InterPro" id="IPR017900">
    <property type="entry name" value="4Fe4S_Fe_S_CS"/>
</dbReference>
<comment type="function">
    <text evidence="2">Ferredoxins are iron-sulfur proteins that transfer electrons in a wide variety of metabolic reactions.</text>
</comment>
<dbReference type="AlphaFoldDB" id="Q2RS13"/>
<keyword evidence="10" id="KW-0535">Nitrogen fixation</keyword>
<organism evidence="13 14">
    <name type="scientific">Rhodospirillum rubrum (strain ATCC 11170 / ATH 1.1.1 / DSM 467 / LMG 4362 / NCIMB 8255 / S1)</name>
    <dbReference type="NCBI Taxonomy" id="269796"/>
    <lineage>
        <taxon>Bacteria</taxon>
        <taxon>Pseudomonadati</taxon>
        <taxon>Pseudomonadota</taxon>
        <taxon>Alphaproteobacteria</taxon>
        <taxon>Rhodospirillales</taxon>
        <taxon>Rhodospirillaceae</taxon>
        <taxon>Rhodospirillum</taxon>
    </lineage>
</organism>
<evidence type="ECO:0000256" key="1">
    <source>
        <dbReference type="ARBA" id="ARBA00001966"/>
    </source>
</evidence>
<proteinExistence type="predicted"/>
<gene>
    <name evidence="13" type="ordered locus">Rru_A2282</name>
</gene>
<dbReference type="PATRIC" id="fig|269796.9.peg.2379"/>
<dbReference type="InterPro" id="IPR050572">
    <property type="entry name" value="Fe-S_Ferredoxin"/>
</dbReference>
<dbReference type="NCBIfam" id="TIGR02936">
    <property type="entry name" value="fdxN_nitrog"/>
    <property type="match status" value="1"/>
</dbReference>
<accession>Q2RS13</accession>
<keyword evidence="6" id="KW-0677">Repeat</keyword>
<keyword evidence="7" id="KW-0249">Electron transport</keyword>
<evidence type="ECO:0000313" key="13">
    <source>
        <dbReference type="EMBL" id="ABC23082.1"/>
    </source>
</evidence>
<name>Q2RS13_RHORT</name>
<reference evidence="13 14" key="1">
    <citation type="journal article" date="2011" name="Stand. Genomic Sci.">
        <title>Complete genome sequence of Rhodospirillum rubrum type strain (S1).</title>
        <authorList>
            <person name="Munk A.C."/>
            <person name="Copeland A."/>
            <person name="Lucas S."/>
            <person name="Lapidus A."/>
            <person name="Del Rio T.G."/>
            <person name="Barry K."/>
            <person name="Detter J.C."/>
            <person name="Hammon N."/>
            <person name="Israni S."/>
            <person name="Pitluck S."/>
            <person name="Brettin T."/>
            <person name="Bruce D."/>
            <person name="Han C."/>
            <person name="Tapia R."/>
            <person name="Gilna P."/>
            <person name="Schmutz J."/>
            <person name="Larimer F."/>
            <person name="Land M."/>
            <person name="Kyrpides N.C."/>
            <person name="Mavromatis K."/>
            <person name="Richardson P."/>
            <person name="Rohde M."/>
            <person name="Goker M."/>
            <person name="Klenk H.P."/>
            <person name="Zhang Y."/>
            <person name="Roberts G.P."/>
            <person name="Reslewic S."/>
            <person name="Schwartz D.C."/>
        </authorList>
    </citation>
    <scope>NUCLEOTIDE SEQUENCE [LARGE SCALE GENOMIC DNA]</scope>
    <source>
        <strain evidence="14">ATCC 11170 / ATH 1.1.1 / DSM 467 / LMG 4362 / NCIMB 8255 / S1</strain>
    </source>
</reference>
<dbReference type="eggNOG" id="COG1143">
    <property type="taxonomic scope" value="Bacteria"/>
</dbReference>
<dbReference type="GO" id="GO:0046872">
    <property type="term" value="F:metal ion binding"/>
    <property type="evidence" value="ECO:0007669"/>
    <property type="project" value="UniProtKB-KW"/>
</dbReference>
<evidence type="ECO:0000256" key="10">
    <source>
        <dbReference type="ARBA" id="ARBA00023231"/>
    </source>
</evidence>
<sequence length="101" mass="10703">MGPLTFTTRDGSPWVPQYITAIDEALCIGCGRCFKVCGHDVLEMKGINDEGALCDPYDEDEEIVRKVMVVSHGGKCIGCEACGTVCGTKAQTHAPAEPALA</sequence>
<dbReference type="RefSeq" id="WP_011389937.1">
    <property type="nucleotide sequence ID" value="NC_007643.1"/>
</dbReference>
<keyword evidence="5" id="KW-0479">Metal-binding</keyword>
<dbReference type="PANTHER" id="PTHR43687">
    <property type="entry name" value="ADENYLYLSULFATE REDUCTASE, BETA SUBUNIT"/>
    <property type="match status" value="1"/>
</dbReference>
<feature type="domain" description="4Fe-4S ferredoxin-type" evidence="12">
    <location>
        <begin position="66"/>
        <end position="96"/>
    </location>
</feature>
<comment type="cofactor">
    <cofactor evidence="1">
        <name>[4Fe-4S] cluster</name>
        <dbReference type="ChEBI" id="CHEBI:49883"/>
    </cofactor>
</comment>
<dbReference type="Pfam" id="PF12838">
    <property type="entry name" value="Fer4_7"/>
    <property type="match status" value="1"/>
</dbReference>
<dbReference type="EnsemblBacteria" id="ABC23082">
    <property type="protein sequence ID" value="ABC23082"/>
    <property type="gene ID" value="Rru_A2282"/>
</dbReference>
<dbReference type="PROSITE" id="PS51379">
    <property type="entry name" value="4FE4S_FER_2"/>
    <property type="match status" value="2"/>
</dbReference>
<evidence type="ECO:0000256" key="5">
    <source>
        <dbReference type="ARBA" id="ARBA00022723"/>
    </source>
</evidence>
<dbReference type="EMBL" id="CP000230">
    <property type="protein sequence ID" value="ABC23082.1"/>
    <property type="molecule type" value="Genomic_DNA"/>
</dbReference>
<dbReference type="GO" id="GO:0051539">
    <property type="term" value="F:4 iron, 4 sulfur cluster binding"/>
    <property type="evidence" value="ECO:0007669"/>
    <property type="project" value="UniProtKB-KW"/>
</dbReference>
<keyword evidence="9" id="KW-0411">Iron-sulfur</keyword>
<dbReference type="InterPro" id="IPR017896">
    <property type="entry name" value="4Fe4S_Fe-S-bd"/>
</dbReference>
<dbReference type="HOGENOM" id="CLU_155272_0_0_5"/>
<evidence type="ECO:0000256" key="11">
    <source>
        <dbReference type="ARBA" id="ARBA00030616"/>
    </source>
</evidence>
<evidence type="ECO:0000256" key="8">
    <source>
        <dbReference type="ARBA" id="ARBA00023004"/>
    </source>
</evidence>
<evidence type="ECO:0000256" key="3">
    <source>
        <dbReference type="ARBA" id="ARBA00022448"/>
    </source>
</evidence>
<evidence type="ECO:0000256" key="6">
    <source>
        <dbReference type="ARBA" id="ARBA00022737"/>
    </source>
</evidence>
<dbReference type="PhylomeDB" id="Q2RS13"/>
<evidence type="ECO:0000256" key="2">
    <source>
        <dbReference type="ARBA" id="ARBA00003532"/>
    </source>
</evidence>
<dbReference type="KEGG" id="rru:Rru_A2282"/>
<dbReference type="Gene3D" id="3.30.70.20">
    <property type="match status" value="1"/>
</dbReference>
<evidence type="ECO:0000256" key="7">
    <source>
        <dbReference type="ARBA" id="ARBA00022982"/>
    </source>
</evidence>
<dbReference type="Proteomes" id="UP000001929">
    <property type="component" value="Chromosome"/>
</dbReference>
<dbReference type="InterPro" id="IPR014283">
    <property type="entry name" value="FdIII_4_nif"/>
</dbReference>
<evidence type="ECO:0000259" key="12">
    <source>
        <dbReference type="PROSITE" id="PS51379"/>
    </source>
</evidence>
<evidence type="ECO:0000256" key="4">
    <source>
        <dbReference type="ARBA" id="ARBA00022485"/>
    </source>
</evidence>
<protein>
    <recommendedName>
        <fullName evidence="11">Ferredoxin III</fullName>
    </recommendedName>
</protein>
<evidence type="ECO:0000256" key="9">
    <source>
        <dbReference type="ARBA" id="ARBA00023014"/>
    </source>
</evidence>
<keyword evidence="3" id="KW-0813">Transport</keyword>
<dbReference type="STRING" id="269796.Rru_A2282"/>